<proteinExistence type="inferred from homology"/>
<keyword evidence="5 7" id="KW-0378">Hydrolase</keyword>
<feature type="site" description="Interacts with free ubiquitin" evidence="9">
    <location>
        <position position="250"/>
    </location>
</feature>
<dbReference type="PANTHER" id="PTHR12931:SF15">
    <property type="entry name" value="UBIQUITIN THIOESTERASE OTUBAIN-LIKE"/>
    <property type="match status" value="1"/>
</dbReference>
<evidence type="ECO:0000313" key="13">
    <source>
        <dbReference type="Proteomes" id="UP000271162"/>
    </source>
</evidence>
<reference evidence="12 13" key="2">
    <citation type="submission" date="2018-11" db="EMBL/GenBank/DDBJ databases">
        <authorList>
            <consortium name="Pathogen Informatics"/>
        </authorList>
    </citation>
    <scope>NUCLEOTIDE SEQUENCE [LARGE SCALE GENOMIC DNA]</scope>
</reference>
<feature type="site" description="Interacts with free ubiquitin" evidence="9">
    <location>
        <position position="284"/>
    </location>
</feature>
<evidence type="ECO:0000256" key="10">
    <source>
        <dbReference type="SAM" id="Coils"/>
    </source>
</evidence>
<evidence type="ECO:0000256" key="9">
    <source>
        <dbReference type="PIRSR" id="PIRSR013503-2"/>
    </source>
</evidence>
<dbReference type="AlphaFoldDB" id="A0A158QYB0"/>
<evidence type="ECO:0000256" key="7">
    <source>
        <dbReference type="PIRNR" id="PIRNR013503"/>
    </source>
</evidence>
<comment type="catalytic activity">
    <reaction evidence="1 7">
        <text>Thiol-dependent hydrolysis of ester, thioester, amide, peptide and isopeptide bonds formed by the C-terminal Gly of ubiquitin (a 76-residue protein attached to proteins as an intracellular targeting signal).</text>
        <dbReference type="EC" id="3.4.19.12"/>
    </reaction>
</comment>
<evidence type="ECO:0000256" key="2">
    <source>
        <dbReference type="ARBA" id="ARBA00006579"/>
    </source>
</evidence>
<evidence type="ECO:0000259" key="11">
    <source>
        <dbReference type="PROSITE" id="PS50802"/>
    </source>
</evidence>
<feature type="active site" description="Nucleophile" evidence="8">
    <location>
        <position position="106"/>
    </location>
</feature>
<organism evidence="14">
    <name type="scientific">Nippostrongylus brasiliensis</name>
    <name type="common">Rat hookworm</name>
    <dbReference type="NCBI Taxonomy" id="27835"/>
    <lineage>
        <taxon>Eukaryota</taxon>
        <taxon>Metazoa</taxon>
        <taxon>Ecdysozoa</taxon>
        <taxon>Nematoda</taxon>
        <taxon>Chromadorea</taxon>
        <taxon>Rhabditida</taxon>
        <taxon>Rhabditina</taxon>
        <taxon>Rhabditomorpha</taxon>
        <taxon>Strongyloidea</taxon>
        <taxon>Heligmosomidae</taxon>
        <taxon>Nippostrongylus</taxon>
    </lineage>
</organism>
<dbReference type="InterPro" id="IPR019400">
    <property type="entry name" value="Peptidase_C65_otubain"/>
</dbReference>
<gene>
    <name evidence="12" type="ORF">NBR_LOCUS8193</name>
</gene>
<dbReference type="PROSITE" id="PS50802">
    <property type="entry name" value="OTU"/>
    <property type="match status" value="1"/>
</dbReference>
<dbReference type="Proteomes" id="UP000271162">
    <property type="component" value="Unassembled WGS sequence"/>
</dbReference>
<dbReference type="InterPro" id="IPR038765">
    <property type="entry name" value="Papain-like_cys_pep_sf"/>
</dbReference>
<dbReference type="OMA" id="ADHVQIT"/>
<evidence type="ECO:0000256" key="6">
    <source>
        <dbReference type="ARBA" id="ARBA00022807"/>
    </source>
</evidence>
<feature type="site" description="Interacts with free ubiquitin" evidence="9">
    <location>
        <position position="252"/>
    </location>
</feature>
<evidence type="ECO:0000313" key="12">
    <source>
        <dbReference type="EMBL" id="VDL71782.1"/>
    </source>
</evidence>
<dbReference type="InterPro" id="IPR042468">
    <property type="entry name" value="Peptidase_C65_otubain_sub1"/>
</dbReference>
<protein>
    <recommendedName>
        <fullName evidence="7">Ubiquitin thioesterase</fullName>
        <ecNumber evidence="7">3.4.19.12</ecNumber>
    </recommendedName>
</protein>
<accession>A0A158QYB0</accession>
<feature type="active site" evidence="8">
    <location>
        <position position="283"/>
    </location>
</feature>
<dbReference type="PANTHER" id="PTHR12931">
    <property type="entry name" value="UBIQUITIN THIOLESTERASE PROTEIN OTUB"/>
    <property type="match status" value="1"/>
</dbReference>
<keyword evidence="10" id="KW-0175">Coiled coil</keyword>
<dbReference type="Gene3D" id="3.30.200.60">
    <property type="entry name" value="Peptidase C65 Otubain, subdomain 1"/>
    <property type="match status" value="1"/>
</dbReference>
<dbReference type="Pfam" id="PF10275">
    <property type="entry name" value="Peptidase_C65"/>
    <property type="match status" value="1"/>
</dbReference>
<reference evidence="14" key="1">
    <citation type="submission" date="2016-04" db="UniProtKB">
        <authorList>
            <consortium name="WormBaseParasite"/>
        </authorList>
    </citation>
    <scope>IDENTIFICATION</scope>
</reference>
<feature type="active site" evidence="8">
    <location>
        <position position="103"/>
    </location>
</feature>
<keyword evidence="4 7" id="KW-0833">Ubl conjugation pathway</keyword>
<dbReference type="GO" id="GO:0043130">
    <property type="term" value="F:ubiquitin binding"/>
    <property type="evidence" value="ECO:0007669"/>
    <property type="project" value="UniProtKB-UniRule"/>
</dbReference>
<dbReference type="PIRSF" id="PIRSF013503">
    <property type="entry name" value="Ubiquitin_thioesterase_Otubain"/>
    <property type="match status" value="1"/>
</dbReference>
<dbReference type="EMBL" id="UYSL01019974">
    <property type="protein sequence ID" value="VDL71782.1"/>
    <property type="molecule type" value="Genomic_DNA"/>
</dbReference>
<dbReference type="InterPro" id="IPR003323">
    <property type="entry name" value="OTU_dom"/>
</dbReference>
<dbReference type="GO" id="GO:0006508">
    <property type="term" value="P:proteolysis"/>
    <property type="evidence" value="ECO:0007669"/>
    <property type="project" value="UniProtKB-KW"/>
</dbReference>
<feature type="site" description="Interacts with free ubiquitin" evidence="9">
    <location>
        <position position="279"/>
    </location>
</feature>
<evidence type="ECO:0000256" key="3">
    <source>
        <dbReference type="ARBA" id="ARBA00022670"/>
    </source>
</evidence>
<dbReference type="CDD" id="cd22749">
    <property type="entry name" value="Otubain_C65"/>
    <property type="match status" value="1"/>
</dbReference>
<keyword evidence="3 7" id="KW-0645">Protease</keyword>
<name>A0A158QYB0_NIPBR</name>
<feature type="coiled-coil region" evidence="10">
    <location>
        <begin position="28"/>
        <end position="55"/>
    </location>
</feature>
<evidence type="ECO:0000256" key="8">
    <source>
        <dbReference type="PIRSR" id="PIRSR013503-1"/>
    </source>
</evidence>
<dbReference type="InterPro" id="IPR016615">
    <property type="entry name" value="Otubain"/>
</dbReference>
<dbReference type="InterPro" id="IPR042467">
    <property type="entry name" value="Peptidase_C65_otubain_sub2"/>
</dbReference>
<dbReference type="STRING" id="27835.A0A158QYB0"/>
<dbReference type="SUPFAM" id="SSF54001">
    <property type="entry name" value="Cysteine proteinases"/>
    <property type="match status" value="1"/>
</dbReference>
<dbReference type="EC" id="3.4.19.12" evidence="7"/>
<dbReference type="GO" id="GO:0004843">
    <property type="term" value="F:cysteine-type deubiquitinase activity"/>
    <property type="evidence" value="ECO:0007669"/>
    <property type="project" value="UniProtKB-UniRule"/>
</dbReference>
<feature type="domain" description="OTU" evidence="11">
    <location>
        <begin position="95"/>
        <end position="290"/>
    </location>
</feature>
<sequence>MTGVEAVSNSEPAEVVDATVKDSFTQPAEAADRAFDDVQRQNELTEAQLNQIELEQKKIPLVGDRVPFEIVVMEYDPVESAEYYNKAKDLLETYADIRLIRRDGNCFYRAVLVAQIELMLKDPEECKRFEQICRGWQDRLIKLGYPDFTTTDFCEVFYKWMTPIWTQQADVKKVFEDLNDDNEANYLIIFLRLMTAGYLKEHSEEYAPFIEDTTLADYCTTEIESMWKDADHLAVTGLVNAIGQSIRVQYMDQNAAPNGGLYYDFPPDQTSIPRISLLYRPGHYDLVYRR</sequence>
<evidence type="ECO:0000256" key="5">
    <source>
        <dbReference type="ARBA" id="ARBA00022801"/>
    </source>
</evidence>
<keyword evidence="13" id="KW-1185">Reference proteome</keyword>
<dbReference type="GO" id="GO:0071108">
    <property type="term" value="P:protein K48-linked deubiquitination"/>
    <property type="evidence" value="ECO:0007669"/>
    <property type="project" value="TreeGrafter"/>
</dbReference>
<evidence type="ECO:0000313" key="14">
    <source>
        <dbReference type="WBParaSite" id="NBR_0000819201-mRNA-1"/>
    </source>
</evidence>
<dbReference type="GO" id="GO:0005634">
    <property type="term" value="C:nucleus"/>
    <property type="evidence" value="ECO:0007669"/>
    <property type="project" value="TreeGrafter"/>
</dbReference>
<dbReference type="Gene3D" id="1.20.1300.20">
    <property type="entry name" value="Peptidase C65 Otubain, subdomain 2"/>
    <property type="match status" value="1"/>
</dbReference>
<comment type="similarity">
    <text evidence="2 7">Belongs to the peptidase C65 family.</text>
</comment>
<evidence type="ECO:0000256" key="4">
    <source>
        <dbReference type="ARBA" id="ARBA00022786"/>
    </source>
</evidence>
<dbReference type="WBParaSite" id="NBR_0000819201-mRNA-1">
    <property type="protein sequence ID" value="NBR_0000819201-mRNA-1"/>
    <property type="gene ID" value="NBR_0000819201"/>
</dbReference>
<evidence type="ECO:0000256" key="1">
    <source>
        <dbReference type="ARBA" id="ARBA00000707"/>
    </source>
</evidence>
<keyword evidence="6 7" id="KW-0788">Thiol protease</keyword>